<comment type="similarity">
    <text evidence="1">Belongs to the PrpD family.</text>
</comment>
<feature type="domain" description="MmgE/PrpD N-terminal" evidence="2">
    <location>
        <begin position="6"/>
        <end position="245"/>
    </location>
</feature>
<dbReference type="Gene3D" id="1.10.4100.10">
    <property type="entry name" value="2-methylcitrate dehydratase PrpD"/>
    <property type="match status" value="1"/>
</dbReference>
<dbReference type="InterPro" id="IPR045337">
    <property type="entry name" value="MmgE_PrpD_C"/>
</dbReference>
<sequence>MSRVRTLGEWIDGVEPADVGADRLARMRSHLLDTVAAAVAGHGSTPVMIAERVYRAPGQAPILSPGPAREASHAARVNAVAAHALEIDDTEGCDHTGAVVVPTLLALLPTVGRAVTGEKLLTAMTVGYEVGRRMQNALGGYDALNGSGWHSTGTCGVFAAAAAGAKLLELSAEQSASALGIAASSSAGTWAFAKDGAMTKRFHPANAAGAGVDAVCLAAEGMNGPSRIFDDTWGGYFAVYGGASARPEGLTEHLGTVWHADHSAIKRYGSCRSAHATLDGAAEFIARSGASAKSLRRAEITLSPFLRQMICPVSIDTIDAARMSLPVALALLLLGESLEPRSFERFADAEVQALASRVTVVEDPDAAIPRLSIEAGGESAVIERAHAWGSEGYPLPAEEVRAKALRLMTPHLTPASRTGLVRFVEGLGAAPVEGLPALDWRWTTRGERERPDRT</sequence>
<dbReference type="InterPro" id="IPR042183">
    <property type="entry name" value="MmgE/PrpD_sf_1"/>
</dbReference>
<dbReference type="PANTHER" id="PTHR16943:SF8">
    <property type="entry name" value="2-METHYLCITRATE DEHYDRATASE"/>
    <property type="match status" value="1"/>
</dbReference>
<dbReference type="InterPro" id="IPR005656">
    <property type="entry name" value="MmgE_PrpD"/>
</dbReference>
<organism evidence="4 5">
    <name type="scientific">Saxibacter everestensis</name>
    <dbReference type="NCBI Taxonomy" id="2909229"/>
    <lineage>
        <taxon>Bacteria</taxon>
        <taxon>Bacillati</taxon>
        <taxon>Actinomycetota</taxon>
        <taxon>Actinomycetes</taxon>
        <taxon>Micrococcales</taxon>
        <taxon>Brevibacteriaceae</taxon>
        <taxon>Saxibacter</taxon>
    </lineage>
</organism>
<dbReference type="Pfam" id="PF03972">
    <property type="entry name" value="MmgE_PrpD_N"/>
    <property type="match status" value="1"/>
</dbReference>
<dbReference type="SUPFAM" id="SSF103378">
    <property type="entry name" value="2-methylcitrate dehydratase PrpD"/>
    <property type="match status" value="1"/>
</dbReference>
<dbReference type="Pfam" id="PF19305">
    <property type="entry name" value="MmgE_PrpD_C"/>
    <property type="match status" value="1"/>
</dbReference>
<evidence type="ECO:0000313" key="4">
    <source>
        <dbReference type="EMBL" id="WGW13938.1"/>
    </source>
</evidence>
<dbReference type="InterPro" id="IPR042188">
    <property type="entry name" value="MmgE/PrpD_sf_2"/>
</dbReference>
<dbReference type="InterPro" id="IPR036148">
    <property type="entry name" value="MmgE/PrpD_sf"/>
</dbReference>
<name>A0ABY8QYF1_9MICO</name>
<evidence type="ECO:0000259" key="2">
    <source>
        <dbReference type="Pfam" id="PF03972"/>
    </source>
</evidence>
<evidence type="ECO:0000256" key="1">
    <source>
        <dbReference type="ARBA" id="ARBA00006174"/>
    </source>
</evidence>
<accession>A0ABY8QYF1</accession>
<dbReference type="PANTHER" id="PTHR16943">
    <property type="entry name" value="2-METHYLCITRATE DEHYDRATASE-RELATED"/>
    <property type="match status" value="1"/>
</dbReference>
<reference evidence="4 5" key="1">
    <citation type="submission" date="2023-05" db="EMBL/GenBank/DDBJ databases">
        <title>Lithophilousrod everest ZFBP1038 complete genpme.</title>
        <authorList>
            <person name="Tian M."/>
        </authorList>
    </citation>
    <scope>NUCLEOTIDE SEQUENCE [LARGE SCALE GENOMIC DNA]</scope>
    <source>
        <strain evidence="4 5">ZFBP1038</strain>
    </source>
</reference>
<keyword evidence="5" id="KW-1185">Reference proteome</keyword>
<protein>
    <submittedName>
        <fullName evidence="4">MmgE/PrpD family protein</fullName>
    </submittedName>
</protein>
<feature type="domain" description="MmgE/PrpD C-terminal" evidence="3">
    <location>
        <begin position="268"/>
        <end position="415"/>
    </location>
</feature>
<gene>
    <name evidence="4" type="ORF">LWF01_09445</name>
</gene>
<evidence type="ECO:0000313" key="5">
    <source>
        <dbReference type="Proteomes" id="UP001209083"/>
    </source>
</evidence>
<dbReference type="RefSeq" id="WP_349640762.1">
    <property type="nucleotide sequence ID" value="NZ_CP090958.1"/>
</dbReference>
<dbReference type="EMBL" id="CP090958">
    <property type="protein sequence ID" value="WGW13938.1"/>
    <property type="molecule type" value="Genomic_DNA"/>
</dbReference>
<dbReference type="Gene3D" id="3.30.1330.120">
    <property type="entry name" value="2-methylcitrate dehydratase PrpD"/>
    <property type="match status" value="1"/>
</dbReference>
<dbReference type="Proteomes" id="UP001209083">
    <property type="component" value="Chromosome"/>
</dbReference>
<dbReference type="InterPro" id="IPR045336">
    <property type="entry name" value="MmgE_PrpD_N"/>
</dbReference>
<proteinExistence type="inferred from homology"/>
<evidence type="ECO:0000259" key="3">
    <source>
        <dbReference type="Pfam" id="PF19305"/>
    </source>
</evidence>